<evidence type="ECO:0000313" key="1">
    <source>
        <dbReference type="EMBL" id="SFA89379.1"/>
    </source>
</evidence>
<organism evidence="1 2">
    <name type="scientific">Lentibacillus halodurans</name>
    <dbReference type="NCBI Taxonomy" id="237679"/>
    <lineage>
        <taxon>Bacteria</taxon>
        <taxon>Bacillati</taxon>
        <taxon>Bacillota</taxon>
        <taxon>Bacilli</taxon>
        <taxon>Bacillales</taxon>
        <taxon>Bacillaceae</taxon>
        <taxon>Lentibacillus</taxon>
    </lineage>
</organism>
<evidence type="ECO:0000313" key="2">
    <source>
        <dbReference type="Proteomes" id="UP000198642"/>
    </source>
</evidence>
<sequence length="138" mass="16312">MVDNNSMMESGRCSECGAKETDGFSCYELFCFPLAWEHNDPELYALHFWLVSCYMIQHPSNYTVEGHKHLVTLFTNAYDNDGDNDYILKKNRERVTHISKITNPLPNKERKRTLRLGRRKNAIENIIKWKEKIRDELN</sequence>
<accession>A0A1I0WKV4</accession>
<gene>
    <name evidence="1" type="ORF">SAMN04488072_103115</name>
</gene>
<dbReference type="OrthoDB" id="1952231at2"/>
<dbReference type="Pfam" id="PF19371">
    <property type="entry name" value="DUF5946"/>
    <property type="match status" value="1"/>
</dbReference>
<dbReference type="InterPro" id="IPR045990">
    <property type="entry name" value="DUF5946"/>
</dbReference>
<name>A0A1I0WKV4_9BACI</name>
<dbReference type="RefSeq" id="WP_090234506.1">
    <property type="nucleotide sequence ID" value="NZ_FOJW01000003.1"/>
</dbReference>
<reference evidence="1 2" key="1">
    <citation type="submission" date="2016-10" db="EMBL/GenBank/DDBJ databases">
        <authorList>
            <person name="de Groot N.N."/>
        </authorList>
    </citation>
    <scope>NUCLEOTIDE SEQUENCE [LARGE SCALE GENOMIC DNA]</scope>
    <source>
        <strain evidence="1 2">CGMCC 1.3702</strain>
    </source>
</reference>
<proteinExistence type="predicted"/>
<dbReference type="AlphaFoldDB" id="A0A1I0WKV4"/>
<protein>
    <submittedName>
        <fullName evidence="1">Uncharacterized protein</fullName>
    </submittedName>
</protein>
<dbReference type="Proteomes" id="UP000198642">
    <property type="component" value="Unassembled WGS sequence"/>
</dbReference>
<keyword evidence="2" id="KW-1185">Reference proteome</keyword>
<dbReference type="EMBL" id="FOJW01000003">
    <property type="protein sequence ID" value="SFA89379.1"/>
    <property type="molecule type" value="Genomic_DNA"/>
</dbReference>